<dbReference type="GeneID" id="103508026"/>
<gene>
    <name evidence="5" type="primary">LOC103508026</name>
</gene>
<protein>
    <submittedName>
        <fullName evidence="5">Uncharacterized protein LOC103508026 isoform X3</fullName>
    </submittedName>
</protein>
<dbReference type="InterPro" id="IPR036236">
    <property type="entry name" value="Znf_C2H2_sf"/>
</dbReference>
<dbReference type="PROSITE" id="PS50157">
    <property type="entry name" value="ZINC_FINGER_C2H2_2"/>
    <property type="match status" value="2"/>
</dbReference>
<dbReference type="RefSeq" id="XP_017299063.1">
    <property type="nucleotide sequence ID" value="XM_017443574.2"/>
</dbReference>
<keyword evidence="1" id="KW-0862">Zinc</keyword>
<dbReference type="Proteomes" id="UP000079169">
    <property type="component" value="Unplaced"/>
</dbReference>
<dbReference type="GO" id="GO:0008270">
    <property type="term" value="F:zinc ion binding"/>
    <property type="evidence" value="ECO:0007669"/>
    <property type="project" value="UniProtKB-KW"/>
</dbReference>
<dbReference type="Pfam" id="PF00096">
    <property type="entry name" value="zf-C2H2"/>
    <property type="match status" value="2"/>
</dbReference>
<keyword evidence="1" id="KW-0863">Zinc-finger</keyword>
<dbReference type="SMART" id="SM00355">
    <property type="entry name" value="ZnF_C2H2"/>
    <property type="match status" value="2"/>
</dbReference>
<feature type="region of interest" description="Disordered" evidence="2">
    <location>
        <begin position="1"/>
        <end position="27"/>
    </location>
</feature>
<dbReference type="SUPFAM" id="SSF57667">
    <property type="entry name" value="beta-beta-alpha zinc fingers"/>
    <property type="match status" value="1"/>
</dbReference>
<dbReference type="PROSITE" id="PS00028">
    <property type="entry name" value="ZINC_FINGER_C2H2_1"/>
    <property type="match status" value="2"/>
</dbReference>
<dbReference type="PaxDb" id="121845-A0A1S4EAC2"/>
<evidence type="ECO:0000259" key="3">
    <source>
        <dbReference type="PROSITE" id="PS50157"/>
    </source>
</evidence>
<evidence type="ECO:0000256" key="1">
    <source>
        <dbReference type="PROSITE-ProRule" id="PRU00042"/>
    </source>
</evidence>
<organism evidence="4 5">
    <name type="scientific">Diaphorina citri</name>
    <name type="common">Asian citrus psyllid</name>
    <dbReference type="NCBI Taxonomy" id="121845"/>
    <lineage>
        <taxon>Eukaryota</taxon>
        <taxon>Metazoa</taxon>
        <taxon>Ecdysozoa</taxon>
        <taxon>Arthropoda</taxon>
        <taxon>Hexapoda</taxon>
        <taxon>Insecta</taxon>
        <taxon>Pterygota</taxon>
        <taxon>Neoptera</taxon>
        <taxon>Paraneoptera</taxon>
        <taxon>Hemiptera</taxon>
        <taxon>Sternorrhyncha</taxon>
        <taxon>Psylloidea</taxon>
        <taxon>Psyllidae</taxon>
        <taxon>Diaphorininae</taxon>
        <taxon>Diaphorina</taxon>
    </lineage>
</organism>
<sequence length="179" mass="20265">MNITGRLKEIQPVRNSNSYPSIEPGPSVYNASREDLMNITGRLKEIQTVRNSNSHPSIEPGPSVYNASREDYVDNPARYSTSECFNLKPPPDLSVVPYLPSQHDTPSYRSVPGASKPLHSLDARYCKICGKHYSNSSNLKQHIRLIHLPGILFCPLCQKCFKNKLYLRRHVISFHENAT</sequence>
<keyword evidence="4" id="KW-1185">Reference proteome</keyword>
<accession>A0A1S4EAC2</accession>
<dbReference type="AlphaFoldDB" id="A0A1S4EAC2"/>
<evidence type="ECO:0000313" key="5">
    <source>
        <dbReference type="RefSeq" id="XP_017299063.1"/>
    </source>
</evidence>
<feature type="compositionally biased region" description="Basic and acidic residues" evidence="2">
    <location>
        <begin position="1"/>
        <end position="11"/>
    </location>
</feature>
<dbReference type="KEGG" id="dci:103508026"/>
<evidence type="ECO:0000313" key="4">
    <source>
        <dbReference type="Proteomes" id="UP000079169"/>
    </source>
</evidence>
<feature type="domain" description="C2H2-type" evidence="3">
    <location>
        <begin position="152"/>
        <end position="179"/>
    </location>
</feature>
<feature type="domain" description="C2H2-type" evidence="3">
    <location>
        <begin position="124"/>
        <end position="147"/>
    </location>
</feature>
<name>A0A1S4EAC2_DIACI</name>
<evidence type="ECO:0000256" key="2">
    <source>
        <dbReference type="SAM" id="MobiDB-lite"/>
    </source>
</evidence>
<dbReference type="Gene3D" id="3.30.160.60">
    <property type="entry name" value="Classic Zinc Finger"/>
    <property type="match status" value="1"/>
</dbReference>
<keyword evidence="1" id="KW-0479">Metal-binding</keyword>
<reference evidence="5" key="1">
    <citation type="submission" date="2025-08" db="UniProtKB">
        <authorList>
            <consortium name="RefSeq"/>
        </authorList>
    </citation>
    <scope>IDENTIFICATION</scope>
</reference>
<proteinExistence type="predicted"/>
<dbReference type="InterPro" id="IPR013087">
    <property type="entry name" value="Znf_C2H2_type"/>
</dbReference>